<dbReference type="SMART" id="SM01332">
    <property type="entry name" value="Cyclin_C"/>
    <property type="match status" value="1"/>
</dbReference>
<dbReference type="InterPro" id="IPR036915">
    <property type="entry name" value="Cyclin-like_sf"/>
</dbReference>
<evidence type="ECO:0000256" key="1">
    <source>
        <dbReference type="ARBA" id="ARBA00022618"/>
    </source>
</evidence>
<keyword evidence="3" id="KW-0131">Cell cycle</keyword>
<dbReference type="Proteomes" id="UP000694845">
    <property type="component" value="Unplaced"/>
</dbReference>
<dbReference type="CDD" id="cd20508">
    <property type="entry name" value="CYCLIN_CCNB3_rpt1"/>
    <property type="match status" value="1"/>
</dbReference>
<evidence type="ECO:0000259" key="7">
    <source>
        <dbReference type="SMART" id="SM01332"/>
    </source>
</evidence>
<evidence type="ECO:0000256" key="5">
    <source>
        <dbReference type="SAM" id="MobiDB-lite"/>
    </source>
</evidence>
<evidence type="ECO:0000259" key="6">
    <source>
        <dbReference type="SMART" id="SM00385"/>
    </source>
</evidence>
<gene>
    <name evidence="9" type="primary">LOC110980764</name>
</gene>
<dbReference type="CDD" id="cd20510">
    <property type="entry name" value="CYCLIN_CCNB3_rpt2"/>
    <property type="match status" value="1"/>
</dbReference>
<keyword evidence="8" id="KW-1185">Reference proteome</keyword>
<feature type="domain" description="Cyclin-like" evidence="6">
    <location>
        <begin position="343"/>
        <end position="424"/>
    </location>
</feature>
<feature type="domain" description="Cyclin-like" evidence="6">
    <location>
        <begin position="246"/>
        <end position="330"/>
    </location>
</feature>
<dbReference type="InterPro" id="IPR039361">
    <property type="entry name" value="Cyclin"/>
</dbReference>
<dbReference type="GO" id="GO:0016538">
    <property type="term" value="F:cyclin-dependent protein serine/threonine kinase regulator activity"/>
    <property type="evidence" value="ECO:0007669"/>
    <property type="project" value="InterPro"/>
</dbReference>
<dbReference type="PIRSF" id="PIRSF001771">
    <property type="entry name" value="Cyclin_A_B_D_E"/>
    <property type="match status" value="1"/>
</dbReference>
<evidence type="ECO:0000256" key="3">
    <source>
        <dbReference type="ARBA" id="ARBA00023306"/>
    </source>
</evidence>
<evidence type="ECO:0000313" key="8">
    <source>
        <dbReference type="Proteomes" id="UP000694845"/>
    </source>
</evidence>
<evidence type="ECO:0000256" key="2">
    <source>
        <dbReference type="ARBA" id="ARBA00023127"/>
    </source>
</evidence>
<dbReference type="InterPro" id="IPR004367">
    <property type="entry name" value="Cyclin_C-dom"/>
</dbReference>
<name>A0A8B7YJI3_ACAPL</name>
<dbReference type="PROSITE" id="PS00292">
    <property type="entry name" value="CYCLINS"/>
    <property type="match status" value="1"/>
</dbReference>
<dbReference type="GO" id="GO:0051301">
    <property type="term" value="P:cell division"/>
    <property type="evidence" value="ECO:0007669"/>
    <property type="project" value="UniProtKB-KW"/>
</dbReference>
<evidence type="ECO:0000256" key="4">
    <source>
        <dbReference type="RuleBase" id="RU000383"/>
    </source>
</evidence>
<dbReference type="OrthoDB" id="5590282at2759"/>
<dbReference type="SMART" id="SM00385">
    <property type="entry name" value="CYCLIN"/>
    <property type="match status" value="2"/>
</dbReference>
<keyword evidence="1" id="KW-0132">Cell division</keyword>
<reference evidence="9" key="1">
    <citation type="submission" date="2025-08" db="UniProtKB">
        <authorList>
            <consortium name="RefSeq"/>
        </authorList>
    </citation>
    <scope>IDENTIFICATION</scope>
</reference>
<comment type="similarity">
    <text evidence="4">Belongs to the cyclin family.</text>
</comment>
<dbReference type="InterPro" id="IPR013763">
    <property type="entry name" value="Cyclin-like_dom"/>
</dbReference>
<dbReference type="Gene3D" id="1.10.472.10">
    <property type="entry name" value="Cyclin-like"/>
    <property type="match status" value="2"/>
</dbReference>
<feature type="compositionally biased region" description="Low complexity" evidence="5">
    <location>
        <begin position="122"/>
        <end position="157"/>
    </location>
</feature>
<dbReference type="Pfam" id="PF00134">
    <property type="entry name" value="Cyclin_N"/>
    <property type="match status" value="1"/>
</dbReference>
<protein>
    <submittedName>
        <fullName evidence="9">G2/mitotic-specific cyclin-B3-like isoform X2</fullName>
    </submittedName>
</protein>
<dbReference type="Pfam" id="PF02984">
    <property type="entry name" value="Cyclin_C"/>
    <property type="match status" value="1"/>
</dbReference>
<feature type="domain" description="Cyclin C-terminal" evidence="7">
    <location>
        <begin position="339"/>
        <end position="455"/>
    </location>
</feature>
<dbReference type="InterPro" id="IPR048258">
    <property type="entry name" value="Cyclins_cyclin-box"/>
</dbReference>
<dbReference type="AlphaFoldDB" id="A0A8B7YJI3"/>
<dbReference type="InterPro" id="IPR046965">
    <property type="entry name" value="Cyclin_A/B-like"/>
</dbReference>
<dbReference type="PANTHER" id="PTHR10177">
    <property type="entry name" value="CYCLINS"/>
    <property type="match status" value="1"/>
</dbReference>
<dbReference type="InterPro" id="IPR006671">
    <property type="entry name" value="Cyclin_N"/>
</dbReference>
<accession>A0A8B7YJI3</accession>
<organism evidence="8 9">
    <name type="scientific">Acanthaster planci</name>
    <name type="common">Crown-of-thorns starfish</name>
    <dbReference type="NCBI Taxonomy" id="133434"/>
    <lineage>
        <taxon>Eukaryota</taxon>
        <taxon>Metazoa</taxon>
        <taxon>Echinodermata</taxon>
        <taxon>Eleutherozoa</taxon>
        <taxon>Asterozoa</taxon>
        <taxon>Asteroidea</taxon>
        <taxon>Valvatacea</taxon>
        <taxon>Valvatida</taxon>
        <taxon>Acanthasteridae</taxon>
        <taxon>Acanthaster</taxon>
    </lineage>
</organism>
<dbReference type="FunFam" id="1.10.472.10:FF:000001">
    <property type="entry name" value="G2/mitotic-specific cyclin"/>
    <property type="match status" value="1"/>
</dbReference>
<feature type="compositionally biased region" description="Polar residues" evidence="5">
    <location>
        <begin position="37"/>
        <end position="46"/>
    </location>
</feature>
<feature type="region of interest" description="Disordered" evidence="5">
    <location>
        <begin position="1"/>
        <end position="160"/>
    </location>
</feature>
<dbReference type="OMA" id="PTAFQFM"/>
<dbReference type="RefSeq" id="XP_022093413.1">
    <property type="nucleotide sequence ID" value="XM_022237721.1"/>
</dbReference>
<sequence length="460" mass="51532">MPLTMRGKPKVANSNIQQIHQDGPTKPAQRQSKRRSSGSPKGQQPTKRAAFGDITNAKLARKDEGKKKITLVSSKKSTSSQQLAKTKPPTSSSVSARPDGETHKATEAVPEAQNESLEIILSSQGSSQDSSPSSSQESSTSSSSSHLLSSSSSTPESVDTVELMNQRNNAKTAETDIKDAVAAISLEESLDFKDIDEENKDDPNQSPVYAQDIFNYLKERELRTPIQAYFDRQPEVNRHMRAVLVDWLVEVQENFELNHETLYLAVKLVDRYLMQKAVTRDVLQLLGATSLFIACKYDERCPPALDDFKYICDDAYERQQFIDMEMAILALLDFDLGIPLSYRFLRRYAKCAHASMETLTLARFILELSLTEAQFLETRDSLIAAAALLLAFKMTKTGEWDTTLQYYSGYKESELTELTSQLNSMLAATPNKQLMTIRNKYSHKVFYGVAKLPPLDVLQL</sequence>
<dbReference type="GO" id="GO:0044772">
    <property type="term" value="P:mitotic cell cycle phase transition"/>
    <property type="evidence" value="ECO:0007669"/>
    <property type="project" value="InterPro"/>
</dbReference>
<dbReference type="SUPFAM" id="SSF47954">
    <property type="entry name" value="Cyclin-like"/>
    <property type="match status" value="2"/>
</dbReference>
<dbReference type="GeneID" id="110980764"/>
<proteinExistence type="inferred from homology"/>
<keyword evidence="2 4" id="KW-0195">Cyclin</keyword>
<feature type="compositionally biased region" description="Polar residues" evidence="5">
    <location>
        <begin position="71"/>
        <end position="95"/>
    </location>
</feature>
<evidence type="ECO:0000313" key="9">
    <source>
        <dbReference type="RefSeq" id="XP_022093413.1"/>
    </source>
</evidence>